<dbReference type="CDD" id="cd11290">
    <property type="entry name" value="gelsolin_S1_like"/>
    <property type="match status" value="1"/>
</dbReference>
<dbReference type="AlphaFoldDB" id="A0A8K1CGN4"/>
<dbReference type="PANTHER" id="PTHR11977">
    <property type="entry name" value="VILLIN"/>
    <property type="match status" value="1"/>
</dbReference>
<dbReference type="SMART" id="SM00153">
    <property type="entry name" value="VHP"/>
    <property type="match status" value="1"/>
</dbReference>
<dbReference type="Pfam" id="PF02209">
    <property type="entry name" value="VHP"/>
    <property type="match status" value="1"/>
</dbReference>
<name>A0A8K1CGN4_PYTOL</name>
<protein>
    <recommendedName>
        <fullName evidence="5">HP domain-containing protein</fullName>
    </recommendedName>
</protein>
<dbReference type="Gene3D" id="3.40.20.10">
    <property type="entry name" value="Severin"/>
    <property type="match status" value="6"/>
</dbReference>
<dbReference type="InterPro" id="IPR007123">
    <property type="entry name" value="Gelsolin-like_dom"/>
</dbReference>
<dbReference type="GO" id="GO:0051015">
    <property type="term" value="F:actin filament binding"/>
    <property type="evidence" value="ECO:0007669"/>
    <property type="project" value="InterPro"/>
</dbReference>
<dbReference type="InterPro" id="IPR036886">
    <property type="entry name" value="Villin_headpiece_dom_sf"/>
</dbReference>
<sequence length="832" mass="91376">MSVDAAFANAGQKVGLEAWRIEQLQPVPVPANKIGKLHSGDSYIFLKTSQVKSGLSWSIHFWLGKETSVDESGVAAYKSVELDESLGGSPVQYRECQGHESELFLSYFKATGLEYLDGGVASGFNTVNRDEYETRLFQVKGKRTVRVTQVPVKNSSLTVDDVYVLDVGLELYVFNGKDANRQEKAKGLEFVRKLNNDDRGARANITFIEEDPKNATFWSTLGGYIDVTRVGEPDDAHDRVAKKSTAVLRVSDSSSDLKIQDVTPSTGVLTKDILKTEDVFVVDVGDVVYVWVGKEASANERKNAITVATKYLQKNSRSLNTPITRVIESGEPAVFKSLFKAWSPPVVLSFGDQPSVGVASVSQRKLDVDALVNSLQTTEDTIGADPTQTGKHEVTIWRIENLEKVEIPRELYGQFFGGDSYIVLHSVTPASGKPTHVIYFWQGRSSSTDEKAAAALLATSLDDQMGGSPVQVRVVQGKEPAHFRALFKGRMVVHSGGKASGFTNVDDSDSYDTDGVSLFHIKGTKPENTVASQVDEVASNLNSGDCFVLVTPSTVFEWHGAGSSDAERDIAHSIADILKKRRSSVTVAEGSESGEFWDFLGGKANYPKEKTGFECPHQPRLFHCSNSYGYFNAEEIFDFAQDDLNVDDVFLLDTYTSLYIWIGTGANESEKREALKLADEYLSVAKSDGRGDGTPVITVHCGNEPPMFTSNFLAWDKAFFEQSEFVDPYEARLRKLKAEKEKNQPKDAVGTITSESIGVTAAPTAPAPIAAGSAKTFTYEQLLAGVEGIDLTSREVYLSDAEFEKLFGATKDEFSKQPKWRQQAKKKELNLF</sequence>
<keyword evidence="3" id="KW-0677">Repeat</keyword>
<dbReference type="OrthoDB" id="6375767at2759"/>
<dbReference type="CDD" id="cd11289">
    <property type="entry name" value="gelsolin_S2_like"/>
    <property type="match status" value="1"/>
</dbReference>
<dbReference type="Proteomes" id="UP000794436">
    <property type="component" value="Unassembled WGS sequence"/>
</dbReference>
<gene>
    <name evidence="6" type="ORF">Poli38472_002130</name>
</gene>
<comment type="caution">
    <text evidence="6">The sequence shown here is derived from an EMBL/GenBank/DDBJ whole genome shotgun (WGS) entry which is preliminary data.</text>
</comment>
<dbReference type="FunFam" id="3.40.20.10:FF:000005">
    <property type="entry name" value="Gelsolin"/>
    <property type="match status" value="1"/>
</dbReference>
<keyword evidence="7" id="KW-1185">Reference proteome</keyword>
<feature type="domain" description="HP" evidence="5">
    <location>
        <begin position="771"/>
        <end position="832"/>
    </location>
</feature>
<dbReference type="GO" id="GO:0051693">
    <property type="term" value="P:actin filament capping"/>
    <property type="evidence" value="ECO:0007669"/>
    <property type="project" value="UniProtKB-KW"/>
</dbReference>
<reference evidence="6" key="1">
    <citation type="submission" date="2019-03" db="EMBL/GenBank/DDBJ databases">
        <title>Long read genome sequence of the mycoparasitic Pythium oligandrum ATCC 38472 isolated from sugarbeet rhizosphere.</title>
        <authorList>
            <person name="Gaulin E."/>
        </authorList>
    </citation>
    <scope>NUCLEOTIDE SEQUENCE</scope>
    <source>
        <strain evidence="6">ATCC 38472_TT</strain>
    </source>
</reference>
<evidence type="ECO:0000256" key="2">
    <source>
        <dbReference type="ARBA" id="ARBA00022467"/>
    </source>
</evidence>
<dbReference type="PROSITE" id="PS51089">
    <property type="entry name" value="HP"/>
    <property type="match status" value="1"/>
</dbReference>
<comment type="similarity">
    <text evidence="1">Belongs to the villin/gelsolin family.</text>
</comment>
<evidence type="ECO:0000259" key="5">
    <source>
        <dbReference type="PROSITE" id="PS51089"/>
    </source>
</evidence>
<dbReference type="InterPro" id="IPR007122">
    <property type="entry name" value="Villin/Gelsolin"/>
</dbReference>
<dbReference type="CDD" id="cd11288">
    <property type="entry name" value="gelsolin_S5_like"/>
    <property type="match status" value="1"/>
</dbReference>
<evidence type="ECO:0000256" key="4">
    <source>
        <dbReference type="ARBA" id="ARBA00023203"/>
    </source>
</evidence>
<dbReference type="CDD" id="cd11293">
    <property type="entry name" value="gelsolin_S4_like"/>
    <property type="match status" value="1"/>
</dbReference>
<evidence type="ECO:0000256" key="1">
    <source>
        <dbReference type="ARBA" id="ARBA00008418"/>
    </source>
</evidence>
<organism evidence="6 7">
    <name type="scientific">Pythium oligandrum</name>
    <name type="common">Mycoparasitic fungus</name>
    <dbReference type="NCBI Taxonomy" id="41045"/>
    <lineage>
        <taxon>Eukaryota</taxon>
        <taxon>Sar</taxon>
        <taxon>Stramenopiles</taxon>
        <taxon>Oomycota</taxon>
        <taxon>Peronosporomycetes</taxon>
        <taxon>Pythiales</taxon>
        <taxon>Pythiaceae</taxon>
        <taxon>Pythium</taxon>
    </lineage>
</organism>
<evidence type="ECO:0000313" key="6">
    <source>
        <dbReference type="EMBL" id="TMW63189.1"/>
    </source>
</evidence>
<proteinExistence type="inferred from homology"/>
<dbReference type="CDD" id="cd11291">
    <property type="entry name" value="gelsolin_S6_like"/>
    <property type="match status" value="1"/>
</dbReference>
<dbReference type="InterPro" id="IPR029006">
    <property type="entry name" value="ADF-H/Gelsolin-like_dom_sf"/>
</dbReference>
<evidence type="ECO:0000256" key="3">
    <source>
        <dbReference type="ARBA" id="ARBA00022737"/>
    </source>
</evidence>
<dbReference type="SUPFAM" id="SSF47050">
    <property type="entry name" value="VHP, Villin headpiece domain"/>
    <property type="match status" value="1"/>
</dbReference>
<dbReference type="InterPro" id="IPR003128">
    <property type="entry name" value="Villin_headpiece"/>
</dbReference>
<keyword evidence="4" id="KW-0009">Actin-binding</keyword>
<evidence type="ECO:0000313" key="7">
    <source>
        <dbReference type="Proteomes" id="UP000794436"/>
    </source>
</evidence>
<dbReference type="PANTHER" id="PTHR11977:SF51">
    <property type="entry name" value="PROTEIN FLIGHTLESS-1 HOMOLOG"/>
    <property type="match status" value="1"/>
</dbReference>
<keyword evidence="2" id="KW-0117">Actin capping</keyword>
<dbReference type="PRINTS" id="PR00597">
    <property type="entry name" value="GELSOLIN"/>
</dbReference>
<dbReference type="SMART" id="SM00262">
    <property type="entry name" value="GEL"/>
    <property type="match status" value="6"/>
</dbReference>
<dbReference type="FunFam" id="3.40.20.10:FF:000001">
    <property type="entry name" value="Gelsolin"/>
    <property type="match status" value="1"/>
</dbReference>
<dbReference type="EMBL" id="SPLM01000072">
    <property type="protein sequence ID" value="TMW63189.1"/>
    <property type="molecule type" value="Genomic_DNA"/>
</dbReference>
<dbReference type="Pfam" id="PF00626">
    <property type="entry name" value="Gelsolin"/>
    <property type="match status" value="6"/>
</dbReference>
<dbReference type="Gene3D" id="1.10.950.10">
    <property type="entry name" value="Villin headpiece domain"/>
    <property type="match status" value="1"/>
</dbReference>
<dbReference type="SUPFAM" id="SSF55753">
    <property type="entry name" value="Actin depolymerizing proteins"/>
    <property type="match status" value="6"/>
</dbReference>
<dbReference type="GO" id="GO:0007010">
    <property type="term" value="P:cytoskeleton organization"/>
    <property type="evidence" value="ECO:0007669"/>
    <property type="project" value="InterPro"/>
</dbReference>
<accession>A0A8K1CGN4</accession>